<dbReference type="HOGENOM" id="CLU_1779322_0_0_1"/>
<gene>
    <name evidence="1" type="ORF">DAPPUDRAFT_322072</name>
</gene>
<name>E9GUH9_DAPPU</name>
<evidence type="ECO:0000313" key="2">
    <source>
        <dbReference type="Proteomes" id="UP000000305"/>
    </source>
</evidence>
<dbReference type="KEGG" id="dpx:DAPPUDRAFT_322072"/>
<dbReference type="InParanoid" id="E9GUH9"/>
<sequence length="146" mass="17139">MTLQTVSLANVGCLEGIRIDSHKKTTNYAREYLMLWYIYRIRSKHPLARKEQNVEYSRRKGKKEEGEVKRIIRSHSLLQPKYVEEDEDACSVQGEHEDTSAGREEVNKIISLHRCCVPLLLLKPPMPVLATHQYTLFIMNWVWKNL</sequence>
<organism evidence="1 2">
    <name type="scientific">Daphnia pulex</name>
    <name type="common">Water flea</name>
    <dbReference type="NCBI Taxonomy" id="6669"/>
    <lineage>
        <taxon>Eukaryota</taxon>
        <taxon>Metazoa</taxon>
        <taxon>Ecdysozoa</taxon>
        <taxon>Arthropoda</taxon>
        <taxon>Crustacea</taxon>
        <taxon>Branchiopoda</taxon>
        <taxon>Diplostraca</taxon>
        <taxon>Cladocera</taxon>
        <taxon>Anomopoda</taxon>
        <taxon>Daphniidae</taxon>
        <taxon>Daphnia</taxon>
    </lineage>
</organism>
<accession>E9GUH9</accession>
<reference evidence="1 2" key="1">
    <citation type="journal article" date="2011" name="Science">
        <title>The ecoresponsive genome of Daphnia pulex.</title>
        <authorList>
            <person name="Colbourne J.K."/>
            <person name="Pfrender M.E."/>
            <person name="Gilbert D."/>
            <person name="Thomas W.K."/>
            <person name="Tucker A."/>
            <person name="Oakley T.H."/>
            <person name="Tokishita S."/>
            <person name="Aerts A."/>
            <person name="Arnold G.J."/>
            <person name="Basu M.K."/>
            <person name="Bauer D.J."/>
            <person name="Caceres C.E."/>
            <person name="Carmel L."/>
            <person name="Casola C."/>
            <person name="Choi J.H."/>
            <person name="Detter J.C."/>
            <person name="Dong Q."/>
            <person name="Dusheyko S."/>
            <person name="Eads B.D."/>
            <person name="Frohlich T."/>
            <person name="Geiler-Samerotte K.A."/>
            <person name="Gerlach D."/>
            <person name="Hatcher P."/>
            <person name="Jogdeo S."/>
            <person name="Krijgsveld J."/>
            <person name="Kriventseva E.V."/>
            <person name="Kultz D."/>
            <person name="Laforsch C."/>
            <person name="Lindquist E."/>
            <person name="Lopez J."/>
            <person name="Manak J.R."/>
            <person name="Muller J."/>
            <person name="Pangilinan J."/>
            <person name="Patwardhan R.P."/>
            <person name="Pitluck S."/>
            <person name="Pritham E.J."/>
            <person name="Rechtsteiner A."/>
            <person name="Rho M."/>
            <person name="Rogozin I.B."/>
            <person name="Sakarya O."/>
            <person name="Salamov A."/>
            <person name="Schaack S."/>
            <person name="Shapiro H."/>
            <person name="Shiga Y."/>
            <person name="Skalitzky C."/>
            <person name="Smith Z."/>
            <person name="Souvorov A."/>
            <person name="Sung W."/>
            <person name="Tang Z."/>
            <person name="Tsuchiya D."/>
            <person name="Tu H."/>
            <person name="Vos H."/>
            <person name="Wang M."/>
            <person name="Wolf Y.I."/>
            <person name="Yamagata H."/>
            <person name="Yamada T."/>
            <person name="Ye Y."/>
            <person name="Shaw J.R."/>
            <person name="Andrews J."/>
            <person name="Crease T.J."/>
            <person name="Tang H."/>
            <person name="Lucas S.M."/>
            <person name="Robertson H.M."/>
            <person name="Bork P."/>
            <person name="Koonin E.V."/>
            <person name="Zdobnov E.M."/>
            <person name="Grigoriev I.V."/>
            <person name="Lynch M."/>
            <person name="Boore J.L."/>
        </authorList>
    </citation>
    <scope>NUCLEOTIDE SEQUENCE [LARGE SCALE GENOMIC DNA]</scope>
</reference>
<dbReference type="EMBL" id="GL732566">
    <property type="protein sequence ID" value="EFX76836.1"/>
    <property type="molecule type" value="Genomic_DNA"/>
</dbReference>
<protein>
    <submittedName>
        <fullName evidence="1">Uncharacterized protein</fullName>
    </submittedName>
</protein>
<dbReference type="Proteomes" id="UP000000305">
    <property type="component" value="Unassembled WGS sequence"/>
</dbReference>
<dbReference type="AlphaFoldDB" id="E9GUH9"/>
<keyword evidence="2" id="KW-1185">Reference proteome</keyword>
<evidence type="ECO:0000313" key="1">
    <source>
        <dbReference type="EMBL" id="EFX76836.1"/>
    </source>
</evidence>
<proteinExistence type="predicted"/>